<evidence type="ECO:0000313" key="8">
    <source>
        <dbReference type="Proteomes" id="UP000005240"/>
    </source>
</evidence>
<name>A0A180GH37_PUCT1</name>
<dbReference type="Pfam" id="PF00176">
    <property type="entry name" value="SNF2-rel_dom"/>
    <property type="match status" value="1"/>
</dbReference>
<reference evidence="7" key="4">
    <citation type="submission" date="2025-05" db="UniProtKB">
        <authorList>
            <consortium name="EnsemblFungi"/>
        </authorList>
    </citation>
    <scope>IDENTIFICATION</scope>
    <source>
        <strain evidence="7">isolate 1-1 / race 1 (BBBD)</strain>
    </source>
</reference>
<dbReference type="SMART" id="SM00490">
    <property type="entry name" value="HELICc"/>
    <property type="match status" value="1"/>
</dbReference>
<dbReference type="PANTHER" id="PTHR45626:SF22">
    <property type="entry name" value="DNA REPAIR PROTEIN RAD5"/>
    <property type="match status" value="1"/>
</dbReference>
<dbReference type="GO" id="GO:0005634">
    <property type="term" value="C:nucleus"/>
    <property type="evidence" value="ECO:0007669"/>
    <property type="project" value="TreeGrafter"/>
</dbReference>
<reference evidence="7 8" key="3">
    <citation type="journal article" date="2017" name="G3 (Bethesda)">
        <title>Comparative analysis highlights variable genome content of wheat rusts and divergence of the mating loci.</title>
        <authorList>
            <person name="Cuomo C.A."/>
            <person name="Bakkeren G."/>
            <person name="Khalil H.B."/>
            <person name="Panwar V."/>
            <person name="Joly D."/>
            <person name="Linning R."/>
            <person name="Sakthikumar S."/>
            <person name="Song X."/>
            <person name="Adiconis X."/>
            <person name="Fan L."/>
            <person name="Goldberg J.M."/>
            <person name="Levin J.Z."/>
            <person name="Young S."/>
            <person name="Zeng Q."/>
            <person name="Anikster Y."/>
            <person name="Bruce M."/>
            <person name="Wang M."/>
            <person name="Yin C."/>
            <person name="McCallum B."/>
            <person name="Szabo L.J."/>
            <person name="Hulbert S."/>
            <person name="Chen X."/>
            <person name="Fellers J.P."/>
        </authorList>
    </citation>
    <scope>NUCLEOTIDE SEQUENCE</scope>
    <source>
        <strain evidence="7">isolate 1-1 / race 1 (BBBD)</strain>
        <strain evidence="8">Isolate 1-1 / race 1 (BBBD)</strain>
    </source>
</reference>
<keyword evidence="2" id="KW-0378">Hydrolase</keyword>
<dbReference type="PROSITE" id="PS51192">
    <property type="entry name" value="HELICASE_ATP_BIND_1"/>
    <property type="match status" value="1"/>
</dbReference>
<dbReference type="InterPro" id="IPR050628">
    <property type="entry name" value="SNF2_RAD54_helicase_TF"/>
</dbReference>
<dbReference type="GO" id="GO:0006281">
    <property type="term" value="P:DNA repair"/>
    <property type="evidence" value="ECO:0007669"/>
    <property type="project" value="TreeGrafter"/>
</dbReference>
<keyword evidence="8" id="KW-1185">Reference proteome</keyword>
<dbReference type="CDD" id="cd18793">
    <property type="entry name" value="SF2_C_SNF"/>
    <property type="match status" value="1"/>
</dbReference>
<evidence type="ECO:0000256" key="2">
    <source>
        <dbReference type="ARBA" id="ARBA00022801"/>
    </source>
</evidence>
<dbReference type="EnsemblFungi" id="PTTG_03585-t43_1">
    <property type="protein sequence ID" value="PTTG_03585-t43_1-p1"/>
    <property type="gene ID" value="PTTG_03585"/>
</dbReference>
<dbReference type="GO" id="GO:0016787">
    <property type="term" value="F:hydrolase activity"/>
    <property type="evidence" value="ECO:0007669"/>
    <property type="project" value="UniProtKB-KW"/>
</dbReference>
<dbReference type="SMART" id="SM00487">
    <property type="entry name" value="DEXDc"/>
    <property type="match status" value="1"/>
</dbReference>
<reference evidence="6" key="2">
    <citation type="submission" date="2016-05" db="EMBL/GenBank/DDBJ databases">
        <title>Comparative analysis highlights variable genome content of wheat rusts and divergence of the mating loci.</title>
        <authorList>
            <person name="Cuomo C.A."/>
            <person name="Bakkeren G."/>
            <person name="Szabo L."/>
            <person name="Khalil H."/>
            <person name="Joly D."/>
            <person name="Goldberg J."/>
            <person name="Young S."/>
            <person name="Zeng Q."/>
            <person name="Fellers J."/>
        </authorList>
    </citation>
    <scope>NUCLEOTIDE SEQUENCE [LARGE SCALE GENOMIC DNA]</scope>
    <source>
        <strain evidence="6">1-1 BBBD Race 1</strain>
    </source>
</reference>
<reference evidence="6" key="1">
    <citation type="submission" date="2009-11" db="EMBL/GenBank/DDBJ databases">
        <authorList>
            <consortium name="The Broad Institute Genome Sequencing Platform"/>
            <person name="Ward D."/>
            <person name="Feldgarden M."/>
            <person name="Earl A."/>
            <person name="Young S.K."/>
            <person name="Zeng Q."/>
            <person name="Koehrsen M."/>
            <person name="Alvarado L."/>
            <person name="Berlin A."/>
            <person name="Bochicchio J."/>
            <person name="Borenstein D."/>
            <person name="Chapman S.B."/>
            <person name="Chen Z."/>
            <person name="Engels R."/>
            <person name="Freedman E."/>
            <person name="Gellesch M."/>
            <person name="Goldberg J."/>
            <person name="Griggs A."/>
            <person name="Gujja S."/>
            <person name="Heilman E."/>
            <person name="Heiman D."/>
            <person name="Hepburn T."/>
            <person name="Howarth C."/>
            <person name="Jen D."/>
            <person name="Larson L."/>
            <person name="Lewis B."/>
            <person name="Mehta T."/>
            <person name="Park D."/>
            <person name="Pearson M."/>
            <person name="Roberts A."/>
            <person name="Saif S."/>
            <person name="Shea T."/>
            <person name="Shenoy N."/>
            <person name="Sisk P."/>
            <person name="Stolte C."/>
            <person name="Sykes S."/>
            <person name="Thomson T."/>
            <person name="Walk T."/>
            <person name="White J."/>
            <person name="Yandava C."/>
            <person name="Izard J."/>
            <person name="Baranova O.V."/>
            <person name="Blanton J.M."/>
            <person name="Tanner A.C."/>
            <person name="Dewhirst F.E."/>
            <person name="Haas B."/>
            <person name="Nusbaum C."/>
            <person name="Birren B."/>
        </authorList>
    </citation>
    <scope>NUCLEOTIDE SEQUENCE [LARGE SCALE GENOMIC DNA]</scope>
    <source>
        <strain evidence="6">1-1 BBBD Race 1</strain>
    </source>
</reference>
<dbReference type="InterPro" id="IPR000330">
    <property type="entry name" value="SNF2_N"/>
</dbReference>
<evidence type="ECO:0000313" key="6">
    <source>
        <dbReference type="EMBL" id="OAV92010.1"/>
    </source>
</evidence>
<dbReference type="Gene3D" id="3.40.50.10810">
    <property type="entry name" value="Tandem AAA-ATPase domain"/>
    <property type="match status" value="1"/>
</dbReference>
<dbReference type="SUPFAM" id="SSF52540">
    <property type="entry name" value="P-loop containing nucleoside triphosphate hydrolases"/>
    <property type="match status" value="2"/>
</dbReference>
<keyword evidence="1" id="KW-0547">Nucleotide-binding</keyword>
<dbReference type="AlphaFoldDB" id="A0A180GH37"/>
<dbReference type="InterPro" id="IPR014001">
    <property type="entry name" value="Helicase_ATP-bd"/>
</dbReference>
<dbReference type="InterPro" id="IPR049730">
    <property type="entry name" value="SNF2/RAD54-like_C"/>
</dbReference>
<dbReference type="VEuPathDB" id="FungiDB:PTTG_03585"/>
<dbReference type="PANTHER" id="PTHR45626">
    <property type="entry name" value="TRANSCRIPTION TERMINATION FACTOR 2-RELATED"/>
    <property type="match status" value="1"/>
</dbReference>
<dbReference type="GO" id="GO:0008094">
    <property type="term" value="F:ATP-dependent activity, acting on DNA"/>
    <property type="evidence" value="ECO:0007669"/>
    <property type="project" value="TreeGrafter"/>
</dbReference>
<feature type="domain" description="Helicase C-terminal" evidence="5">
    <location>
        <begin position="416"/>
        <end position="569"/>
    </location>
</feature>
<protein>
    <recommendedName>
        <fullName evidence="9">Helicase ATP-binding domain-containing protein</fullName>
    </recommendedName>
</protein>
<feature type="domain" description="Helicase ATP-binding" evidence="4">
    <location>
        <begin position="105"/>
        <end position="283"/>
    </location>
</feature>
<keyword evidence="3" id="KW-0067">ATP-binding</keyword>
<proteinExistence type="predicted"/>
<dbReference type="PROSITE" id="PS51194">
    <property type="entry name" value="HELICASE_CTER"/>
    <property type="match status" value="1"/>
</dbReference>
<gene>
    <name evidence="6" type="ORF">PTTG_03585</name>
</gene>
<evidence type="ECO:0008006" key="9">
    <source>
        <dbReference type="Google" id="ProtNLM"/>
    </source>
</evidence>
<evidence type="ECO:0000256" key="3">
    <source>
        <dbReference type="ARBA" id="ARBA00022840"/>
    </source>
</evidence>
<dbReference type="Pfam" id="PF00271">
    <property type="entry name" value="Helicase_C"/>
    <property type="match status" value="1"/>
</dbReference>
<dbReference type="InterPro" id="IPR001650">
    <property type="entry name" value="Helicase_C-like"/>
</dbReference>
<dbReference type="EMBL" id="ADAS02000071">
    <property type="protein sequence ID" value="OAV92010.1"/>
    <property type="molecule type" value="Genomic_DNA"/>
</dbReference>
<dbReference type="OrthoDB" id="448448at2759"/>
<dbReference type="GO" id="GO:0005524">
    <property type="term" value="F:ATP binding"/>
    <property type="evidence" value="ECO:0007669"/>
    <property type="project" value="UniProtKB-KW"/>
</dbReference>
<evidence type="ECO:0000313" key="7">
    <source>
        <dbReference type="EnsemblFungi" id="PTTG_03585-t43_1-p1"/>
    </source>
</evidence>
<dbReference type="CDD" id="cd18008">
    <property type="entry name" value="DEXDc_SHPRH-like"/>
    <property type="match status" value="1"/>
</dbReference>
<accession>A0A180GH37</accession>
<dbReference type="Gene3D" id="3.40.50.300">
    <property type="entry name" value="P-loop containing nucleotide triphosphate hydrolases"/>
    <property type="match status" value="1"/>
</dbReference>
<sequence>MRAFVVSHNSVQLELRGCIFSHSENIMCSLKFRTLELMCLRRVRSLIENGSTQLCTELKPHQLTALDFLRKNESSETDRLSLWNHPDNVWLRRFVDQSGIDVTGDWQSHKSRGSILADDMGLGKTLTTLAYVLATRDAAMEFQWAEWENQSAATLVICPLATLSNWENEMKIHFKDSAFTYVVFHGPDRNKLTRKDLQSPLVVLTTYKMIRHSGKGLNPDQLTIMSMNLHWFRIVLDEAQNPTSHRTHNIQQLEAEFVLLLTGTPVQNRLTDLQSLIAMLKIAPWDQEQLWKRCLIPRMNVGAPEAIKSLTILMQAVCLRRTKAVLLNLPEKVEKAILVRNSPEWEEVSRRLHTGFIHAFGRLQTSDEPWNAADFFRQMTMMRQFCNHPIFARQEMLIQPSWRWEDSAKIIHLLHSLKDFLKGARQIQYPKAVIFSSFVAFLQIIGRALQDNEIESAWLTGDFSTQQRDQNLGRFRSDQKCHVLLASLQAAGVGIDLRCAQNVYLMEPSWNPASEFQAIDRLYCLGQINSVWVYRYYIEGSLEMNMYQVQRRKSELALLSVPTGGNEEYECAQMLMTNLIG</sequence>
<evidence type="ECO:0000259" key="5">
    <source>
        <dbReference type="PROSITE" id="PS51194"/>
    </source>
</evidence>
<dbReference type="Proteomes" id="UP000005240">
    <property type="component" value="Unassembled WGS sequence"/>
</dbReference>
<evidence type="ECO:0000256" key="1">
    <source>
        <dbReference type="ARBA" id="ARBA00022741"/>
    </source>
</evidence>
<evidence type="ECO:0000259" key="4">
    <source>
        <dbReference type="PROSITE" id="PS51192"/>
    </source>
</evidence>
<organism evidence="6">
    <name type="scientific">Puccinia triticina (isolate 1-1 / race 1 (BBBD))</name>
    <name type="common">Brown leaf rust fungus</name>
    <dbReference type="NCBI Taxonomy" id="630390"/>
    <lineage>
        <taxon>Eukaryota</taxon>
        <taxon>Fungi</taxon>
        <taxon>Dikarya</taxon>
        <taxon>Basidiomycota</taxon>
        <taxon>Pucciniomycotina</taxon>
        <taxon>Pucciniomycetes</taxon>
        <taxon>Pucciniales</taxon>
        <taxon>Pucciniaceae</taxon>
        <taxon>Puccinia</taxon>
    </lineage>
</organism>
<dbReference type="InterPro" id="IPR027417">
    <property type="entry name" value="P-loop_NTPase"/>
</dbReference>
<dbReference type="InterPro" id="IPR038718">
    <property type="entry name" value="SNF2-like_sf"/>
</dbReference>